<sequence length="489" mass="52778">MFVTILWSLIPTLVVAYDGRERYFSVGNPQFLRTRIDSIVSPNKVSGHEHNIVGVSNFNAGLTFEEAQKASCTTSYIQADKSAYWVPGLFYQWKNDSTFSNIQGDGIVTYWKYAQSGPNDTFAVVPDDFRMVAGNVSRDTLDIQEAKNNAVSFECIGDGWDYKFPYIPADLECPAIRTQIFFPSCWNGKDAYLSDNSHVSYPLNTDQYEGAPCPPTHPHRIPSLFMEAYYHPKDALGPDYEWYPGCLVLSTGDNFGLSFHADWQNGFPSGMLVDAFNQCQDQLNGTPVGCAVFDASIDHAAADGCYPTGQLVAEPVGLNKRLPNLPGNNPVYNSSALANKPKIPRPGYVETAVLVNVPADKSGTCQGIGNRVCTDYDGPVPESNQPNPNDNSGNSSTSAPSSSSSMPMDMPMPSGSSSSSAASNPVTSSSVGMGGTPEAIQTGGGDVLLAGGSSSSMPTPSGNPVGGCERRRKRSRGRAVQEEYDDYDW</sequence>
<reference evidence="4 5" key="1">
    <citation type="submission" date="2016-06" db="EMBL/GenBank/DDBJ databases">
        <title>Evolution of pathogenesis and genome organization in the Tremellales.</title>
        <authorList>
            <person name="Cuomo C."/>
            <person name="Litvintseva A."/>
            <person name="Heitman J."/>
            <person name="Chen Y."/>
            <person name="Sun S."/>
            <person name="Springer D."/>
            <person name="Dromer F."/>
            <person name="Young S."/>
            <person name="Zeng Q."/>
            <person name="Chapman S."/>
            <person name="Gujja S."/>
            <person name="Saif S."/>
            <person name="Birren B."/>
        </authorList>
    </citation>
    <scope>NUCLEOTIDE SEQUENCE [LARGE SCALE GENOMIC DNA]</scope>
    <source>
        <strain evidence="4 5">ATCC 28783</strain>
    </source>
</reference>
<comment type="caution">
    <text evidence="4">The sequence shown here is derived from an EMBL/GenBank/DDBJ whole genome shotgun (WGS) entry which is preliminary data.</text>
</comment>
<dbReference type="InParanoid" id="A0A4Q1BST0"/>
<protein>
    <recommendedName>
        <fullName evidence="3">DUF1996 domain-containing protein</fullName>
    </recommendedName>
</protein>
<dbReference type="AlphaFoldDB" id="A0A4Q1BST0"/>
<keyword evidence="5" id="KW-1185">Reference proteome</keyword>
<feature type="compositionally biased region" description="Low complexity" evidence="1">
    <location>
        <begin position="390"/>
        <end position="431"/>
    </location>
</feature>
<dbReference type="VEuPathDB" id="FungiDB:TREMEDRAFT_60108"/>
<dbReference type="PANTHER" id="PTHR43662">
    <property type="match status" value="1"/>
</dbReference>
<feature type="region of interest" description="Disordered" evidence="1">
    <location>
        <begin position="376"/>
        <end position="489"/>
    </location>
</feature>
<keyword evidence="2" id="KW-0732">Signal</keyword>
<feature type="chain" id="PRO_5021029219" description="DUF1996 domain-containing protein" evidence="2">
    <location>
        <begin position="17"/>
        <end position="489"/>
    </location>
</feature>
<evidence type="ECO:0000256" key="2">
    <source>
        <dbReference type="SAM" id="SignalP"/>
    </source>
</evidence>
<dbReference type="EMBL" id="SDIL01000013">
    <property type="protein sequence ID" value="RXK40962.1"/>
    <property type="molecule type" value="Genomic_DNA"/>
</dbReference>
<dbReference type="OrthoDB" id="74764at2759"/>
<feature type="compositionally biased region" description="Low complexity" evidence="1">
    <location>
        <begin position="451"/>
        <end position="463"/>
    </location>
</feature>
<name>A0A4Q1BST0_TREME</name>
<dbReference type="InterPro" id="IPR018535">
    <property type="entry name" value="DUF1996"/>
</dbReference>
<evidence type="ECO:0000313" key="4">
    <source>
        <dbReference type="EMBL" id="RXK40962.1"/>
    </source>
</evidence>
<feature type="domain" description="DUF1996" evidence="3">
    <location>
        <begin position="37"/>
        <end position="266"/>
    </location>
</feature>
<feature type="signal peptide" evidence="2">
    <location>
        <begin position="1"/>
        <end position="16"/>
    </location>
</feature>
<dbReference type="PANTHER" id="PTHR43662:SF3">
    <property type="entry name" value="DOMAIN PROTEIN, PUTATIVE (AFU_ORTHOLOGUE AFUA_6G11970)-RELATED"/>
    <property type="match status" value="1"/>
</dbReference>
<proteinExistence type="predicted"/>
<evidence type="ECO:0000313" key="5">
    <source>
        <dbReference type="Proteomes" id="UP000289152"/>
    </source>
</evidence>
<dbReference type="Pfam" id="PF09362">
    <property type="entry name" value="DUF1996"/>
    <property type="match status" value="1"/>
</dbReference>
<organism evidence="4 5">
    <name type="scientific">Tremella mesenterica</name>
    <name type="common">Jelly fungus</name>
    <dbReference type="NCBI Taxonomy" id="5217"/>
    <lineage>
        <taxon>Eukaryota</taxon>
        <taxon>Fungi</taxon>
        <taxon>Dikarya</taxon>
        <taxon>Basidiomycota</taxon>
        <taxon>Agaricomycotina</taxon>
        <taxon>Tremellomycetes</taxon>
        <taxon>Tremellales</taxon>
        <taxon>Tremellaceae</taxon>
        <taxon>Tremella</taxon>
    </lineage>
</organism>
<evidence type="ECO:0000259" key="3">
    <source>
        <dbReference type="Pfam" id="PF09362"/>
    </source>
</evidence>
<dbReference type="Proteomes" id="UP000289152">
    <property type="component" value="Unassembled WGS sequence"/>
</dbReference>
<accession>A0A4Q1BST0</accession>
<evidence type="ECO:0000256" key="1">
    <source>
        <dbReference type="SAM" id="MobiDB-lite"/>
    </source>
</evidence>
<gene>
    <name evidence="4" type="ORF">M231_01810</name>
</gene>